<keyword evidence="5" id="KW-0694">RNA-binding</keyword>
<dbReference type="GO" id="GO:0005737">
    <property type="term" value="C:cytoplasm"/>
    <property type="evidence" value="ECO:0007669"/>
    <property type="project" value="TreeGrafter"/>
</dbReference>
<dbReference type="SUPFAM" id="SSF53335">
    <property type="entry name" value="S-adenosyl-L-methionine-dependent methyltransferases"/>
    <property type="match status" value="1"/>
</dbReference>
<dbReference type="PANTHER" id="PTHR13069:SF21">
    <property type="entry name" value="ALKYLATED DNA REPAIR PROTEIN ALKB HOMOLOG 8"/>
    <property type="match status" value="1"/>
</dbReference>
<dbReference type="GO" id="GO:0002098">
    <property type="term" value="P:tRNA wobble uridine modification"/>
    <property type="evidence" value="ECO:0007669"/>
    <property type="project" value="TreeGrafter"/>
</dbReference>
<dbReference type="Pfam" id="PF08241">
    <property type="entry name" value="Methyltransf_11"/>
    <property type="match status" value="1"/>
</dbReference>
<dbReference type="Gene3D" id="3.30.70.330">
    <property type="match status" value="1"/>
</dbReference>
<reference evidence="8" key="1">
    <citation type="submission" date="2025-08" db="UniProtKB">
        <authorList>
            <consortium name="RefSeq"/>
        </authorList>
    </citation>
    <scope>IDENTIFICATION</scope>
</reference>
<dbReference type="InterPro" id="IPR037151">
    <property type="entry name" value="AlkB-like_sf"/>
</dbReference>
<sequence>MASRQTYKNDNKSLRKQKRAQHRLVRDLNIKASDLPTRFLMVCNAGLVTGFKRETLEDIVADILPVCKLSECSFVMPPGKSYCFLDMATTQNSKIVYEKVHGCMKLPGKTTPFYLSYVESVPTIEDDYMNAALPPGLKLIEEFVSEEEEASLLNSLNWNHNDKTSSELKLRQVQHFGFEFQYNTNLVDPEQPIEAIPKSYNYLQKRFEEHNCGHYKYDQLTVNKYMPGQGIPTHIDTHSPFEDTILSLSLGSACVMNFKNGDKKTTVFLPPRSLLIMSGEARYVWSHGICRRHNDVIKTENGITIRPRTTRTSFTFRKVRRGDCQCVFPEFCDSKRKNGAQKINENIAPSLEECYVHQVYEEISDHFSETRHKQWPNVSKFLDTIEKGGLLLDVGCGNGKYLAGRPDIIKVGCDRSNCLLEVCRMRSFEVYLSDCLYLPCKDNLVDAALSIAVIHHLSTESRRKRAIEELVRILRPGGRCLIYVWAKEQRRQSVPSTYLKFSTSRDKNIETTKCHKETAHGVILPIHENRTEFVHGDVLVPWKRKDGGNFLRFYHVFQEGELVELCQSIADAKVCDVYYDQGNWCVILEKI</sequence>
<dbReference type="RefSeq" id="XP_015596889.1">
    <property type="nucleotide sequence ID" value="XM_015741403.2"/>
</dbReference>
<accession>A0AAJ7BXN7</accession>
<feature type="domain" description="Fe2OG dioxygenase" evidence="6">
    <location>
        <begin position="216"/>
        <end position="320"/>
    </location>
</feature>
<keyword evidence="4" id="KW-0862">Zinc</keyword>
<dbReference type="CDD" id="cd02440">
    <property type="entry name" value="AdoMet_MTases"/>
    <property type="match status" value="1"/>
</dbReference>
<dbReference type="InterPro" id="IPR029063">
    <property type="entry name" value="SAM-dependent_MTases_sf"/>
</dbReference>
<keyword evidence="2" id="KW-0489">Methyltransferase</keyword>
<dbReference type="PROSITE" id="PS51471">
    <property type="entry name" value="FE2OG_OXY"/>
    <property type="match status" value="1"/>
</dbReference>
<dbReference type="InterPro" id="IPR005123">
    <property type="entry name" value="Oxoglu/Fe-dep_dioxygenase_dom"/>
</dbReference>
<evidence type="ECO:0000256" key="5">
    <source>
        <dbReference type="ARBA" id="ARBA00022884"/>
    </source>
</evidence>
<keyword evidence="7" id="KW-1185">Reference proteome</keyword>
<organism evidence="7 8">
    <name type="scientific">Cephus cinctus</name>
    <name type="common">Wheat stem sawfly</name>
    <dbReference type="NCBI Taxonomy" id="211228"/>
    <lineage>
        <taxon>Eukaryota</taxon>
        <taxon>Metazoa</taxon>
        <taxon>Ecdysozoa</taxon>
        <taxon>Arthropoda</taxon>
        <taxon>Hexapoda</taxon>
        <taxon>Insecta</taxon>
        <taxon>Pterygota</taxon>
        <taxon>Neoptera</taxon>
        <taxon>Endopterygota</taxon>
        <taxon>Hymenoptera</taxon>
        <taxon>Cephoidea</taxon>
        <taxon>Cephidae</taxon>
        <taxon>Cephus</taxon>
    </lineage>
</organism>
<dbReference type="InterPro" id="IPR012677">
    <property type="entry name" value="Nucleotide-bd_a/b_plait_sf"/>
</dbReference>
<proteinExistence type="predicted"/>
<dbReference type="PANTHER" id="PTHR13069">
    <property type="entry name" value="ALKYLATED DNA REPAIR PROTEIN ALKB HOMOLOG 8"/>
    <property type="match status" value="1"/>
</dbReference>
<comment type="cofactor">
    <cofactor evidence="1">
        <name>Fe(2+)</name>
        <dbReference type="ChEBI" id="CHEBI:29033"/>
    </cofactor>
</comment>
<name>A0AAJ7BXN7_CEPCN</name>
<dbReference type="GO" id="GO:0000049">
    <property type="term" value="F:tRNA binding"/>
    <property type="evidence" value="ECO:0007669"/>
    <property type="project" value="TreeGrafter"/>
</dbReference>
<dbReference type="GO" id="GO:0106335">
    <property type="term" value="F:tRNA (5-carboxymethyluridine(34)-5-O)-methyltransferase activity"/>
    <property type="evidence" value="ECO:0007669"/>
    <property type="project" value="TreeGrafter"/>
</dbReference>
<dbReference type="GO" id="GO:0030488">
    <property type="term" value="P:tRNA methylation"/>
    <property type="evidence" value="ECO:0007669"/>
    <property type="project" value="TreeGrafter"/>
</dbReference>
<evidence type="ECO:0000256" key="3">
    <source>
        <dbReference type="ARBA" id="ARBA00022679"/>
    </source>
</evidence>
<dbReference type="Pfam" id="PF13532">
    <property type="entry name" value="2OG-FeII_Oxy_2"/>
    <property type="match status" value="1"/>
</dbReference>
<gene>
    <name evidence="8" type="primary">LOC107268536</name>
</gene>
<dbReference type="GO" id="GO:0005634">
    <property type="term" value="C:nucleus"/>
    <property type="evidence" value="ECO:0007669"/>
    <property type="project" value="TreeGrafter"/>
</dbReference>
<dbReference type="AlphaFoldDB" id="A0AAJ7BXN7"/>
<dbReference type="Gene3D" id="2.60.120.590">
    <property type="entry name" value="Alpha-ketoglutarate-dependent dioxygenase AlkB-like"/>
    <property type="match status" value="1"/>
</dbReference>
<dbReference type="Gene3D" id="3.40.50.150">
    <property type="entry name" value="Vaccinia Virus protein VP39"/>
    <property type="match status" value="1"/>
</dbReference>
<dbReference type="InterPro" id="IPR027450">
    <property type="entry name" value="AlkB-like"/>
</dbReference>
<keyword evidence="3" id="KW-0808">Transferase</keyword>
<dbReference type="GeneID" id="107268536"/>
<protein>
    <submittedName>
        <fullName evidence="8">Alkylated DNA repair protein alkB homolog 8 isoform X1</fullName>
    </submittedName>
</protein>
<dbReference type="KEGG" id="ccin:107268536"/>
<dbReference type="Proteomes" id="UP000694920">
    <property type="component" value="Unplaced"/>
</dbReference>
<evidence type="ECO:0000256" key="4">
    <source>
        <dbReference type="ARBA" id="ARBA00022833"/>
    </source>
</evidence>
<evidence type="ECO:0000256" key="1">
    <source>
        <dbReference type="ARBA" id="ARBA00001954"/>
    </source>
</evidence>
<dbReference type="GO" id="GO:0008757">
    <property type="term" value="F:S-adenosylmethionine-dependent methyltransferase activity"/>
    <property type="evidence" value="ECO:0007669"/>
    <property type="project" value="InterPro"/>
</dbReference>
<dbReference type="InterPro" id="IPR013216">
    <property type="entry name" value="Methyltransf_11"/>
</dbReference>
<evidence type="ECO:0000256" key="2">
    <source>
        <dbReference type="ARBA" id="ARBA00022603"/>
    </source>
</evidence>
<evidence type="ECO:0000259" key="6">
    <source>
        <dbReference type="PROSITE" id="PS51471"/>
    </source>
</evidence>
<evidence type="ECO:0000313" key="8">
    <source>
        <dbReference type="RefSeq" id="XP_015596889.1"/>
    </source>
</evidence>
<evidence type="ECO:0000313" key="7">
    <source>
        <dbReference type="Proteomes" id="UP000694920"/>
    </source>
</evidence>
<dbReference type="SUPFAM" id="SSF51197">
    <property type="entry name" value="Clavaminate synthase-like"/>
    <property type="match status" value="1"/>
</dbReference>
<dbReference type="InterPro" id="IPR051422">
    <property type="entry name" value="AlkB_tRNA_MeTrf/Diox"/>
</dbReference>